<dbReference type="GO" id="GO:0006629">
    <property type="term" value="P:lipid metabolic process"/>
    <property type="evidence" value="ECO:0007669"/>
    <property type="project" value="InterPro"/>
</dbReference>
<feature type="chain" id="PRO_5043956689" description="Phosphatidylinositol-specific phospholipase C X domain-containing protein" evidence="1">
    <location>
        <begin position="20"/>
        <end position="381"/>
    </location>
</feature>
<dbReference type="InterPro" id="IPR051057">
    <property type="entry name" value="PI-PLC_domain"/>
</dbReference>
<evidence type="ECO:0000313" key="4">
    <source>
        <dbReference type="Proteomes" id="UP001383192"/>
    </source>
</evidence>
<reference evidence="3 4" key="1">
    <citation type="submission" date="2024-01" db="EMBL/GenBank/DDBJ databases">
        <title>A draft genome for a cacao thread blight-causing isolate of Paramarasmius palmivorus.</title>
        <authorList>
            <person name="Baruah I.K."/>
            <person name="Bukari Y."/>
            <person name="Amoako-Attah I."/>
            <person name="Meinhardt L.W."/>
            <person name="Bailey B.A."/>
            <person name="Cohen S.P."/>
        </authorList>
    </citation>
    <scope>NUCLEOTIDE SEQUENCE [LARGE SCALE GENOMIC DNA]</scope>
    <source>
        <strain evidence="3 4">GH-12</strain>
    </source>
</reference>
<accession>A0AAW0CH18</accession>
<dbReference type="PROSITE" id="PS50007">
    <property type="entry name" value="PIPLC_X_DOMAIN"/>
    <property type="match status" value="1"/>
</dbReference>
<sequence>MKHSQIFSTLFFSVSLSFAQNQQPLAQDALSEILQRGAEILGYDLGCSVESSPACDWMAKVPDDTLLVHMNLPGTHDAATWNYTQEKQDSLIGYTGTDVPPAEIYRCQEHSLFDMLNAGIRAFDLRFAWNPGNDTVGFWHAKALLAPTTRLEDVLFGFYSWLDAHPTETLLLSMNHEGGHQFTVELQEHLYDLFESELSKRYWLQNNGTLGTLGEARGKITLLQRFQYSLLSPDMDKRIGIALPPNKWTDNGADIELVYNEEQGQIAYIEDFYEPLPPVDQSPENRAEINIQWKFNATVAHLTQAATEHQDQLFITFASGFNNDEGVTPIVMALGNGTSTPGVNHRLLDWLHERPKDERRGIVLLDFFNSVPGLVEAIIGL</sequence>
<evidence type="ECO:0000313" key="3">
    <source>
        <dbReference type="EMBL" id="KAK7037282.1"/>
    </source>
</evidence>
<dbReference type="PANTHER" id="PTHR13593:SF116">
    <property type="entry name" value="PLC-LIKE PHOSPHODIESTERASE"/>
    <property type="match status" value="1"/>
</dbReference>
<name>A0AAW0CH18_9AGAR</name>
<dbReference type="GO" id="GO:0008081">
    <property type="term" value="F:phosphoric diester hydrolase activity"/>
    <property type="evidence" value="ECO:0007669"/>
    <property type="project" value="InterPro"/>
</dbReference>
<keyword evidence="1" id="KW-0732">Signal</keyword>
<comment type="caution">
    <text evidence="3">The sequence shown here is derived from an EMBL/GenBank/DDBJ whole genome shotgun (WGS) entry which is preliminary data.</text>
</comment>
<evidence type="ECO:0000259" key="2">
    <source>
        <dbReference type="Pfam" id="PF00388"/>
    </source>
</evidence>
<dbReference type="InterPro" id="IPR000909">
    <property type="entry name" value="PLipase_C_PInositol-sp_X_dom"/>
</dbReference>
<keyword evidence="4" id="KW-1185">Reference proteome</keyword>
<feature type="signal peptide" evidence="1">
    <location>
        <begin position="1"/>
        <end position="19"/>
    </location>
</feature>
<dbReference type="PANTHER" id="PTHR13593">
    <property type="match status" value="1"/>
</dbReference>
<dbReference type="Gene3D" id="3.20.20.190">
    <property type="entry name" value="Phosphatidylinositol (PI) phosphodiesterase"/>
    <property type="match status" value="1"/>
</dbReference>
<feature type="domain" description="Phosphatidylinositol-specific phospholipase C X" evidence="2">
    <location>
        <begin position="106"/>
        <end position="224"/>
    </location>
</feature>
<dbReference type="Pfam" id="PF00388">
    <property type="entry name" value="PI-PLC-X"/>
    <property type="match status" value="1"/>
</dbReference>
<dbReference type="InterPro" id="IPR017946">
    <property type="entry name" value="PLC-like_Pdiesterase_TIM-brl"/>
</dbReference>
<protein>
    <recommendedName>
        <fullName evidence="2">Phosphatidylinositol-specific phospholipase C X domain-containing protein</fullName>
    </recommendedName>
</protein>
<organism evidence="3 4">
    <name type="scientific">Paramarasmius palmivorus</name>
    <dbReference type="NCBI Taxonomy" id="297713"/>
    <lineage>
        <taxon>Eukaryota</taxon>
        <taxon>Fungi</taxon>
        <taxon>Dikarya</taxon>
        <taxon>Basidiomycota</taxon>
        <taxon>Agaricomycotina</taxon>
        <taxon>Agaricomycetes</taxon>
        <taxon>Agaricomycetidae</taxon>
        <taxon>Agaricales</taxon>
        <taxon>Marasmiineae</taxon>
        <taxon>Marasmiaceae</taxon>
        <taxon>Paramarasmius</taxon>
    </lineage>
</organism>
<gene>
    <name evidence="3" type="ORF">VNI00_011273</name>
</gene>
<dbReference type="SUPFAM" id="SSF51695">
    <property type="entry name" value="PLC-like phosphodiesterases"/>
    <property type="match status" value="1"/>
</dbReference>
<dbReference type="EMBL" id="JAYKXP010000048">
    <property type="protein sequence ID" value="KAK7037282.1"/>
    <property type="molecule type" value="Genomic_DNA"/>
</dbReference>
<evidence type="ECO:0000256" key="1">
    <source>
        <dbReference type="SAM" id="SignalP"/>
    </source>
</evidence>
<dbReference type="CDD" id="cd08586">
    <property type="entry name" value="PI-PLCc_BcPLC_like"/>
    <property type="match status" value="1"/>
</dbReference>
<dbReference type="AlphaFoldDB" id="A0AAW0CH18"/>
<proteinExistence type="predicted"/>
<dbReference type="Proteomes" id="UP001383192">
    <property type="component" value="Unassembled WGS sequence"/>
</dbReference>